<accession>A0A6H0KKE5</accession>
<name>A0A6H0KKE5_9BACE</name>
<evidence type="ECO:0000313" key="2">
    <source>
        <dbReference type="Proteomes" id="UP000501780"/>
    </source>
</evidence>
<dbReference type="RefSeq" id="WP_167961417.1">
    <property type="nucleotide sequence ID" value="NZ_CP050831.1"/>
</dbReference>
<reference evidence="1 2" key="1">
    <citation type="submission" date="2020-03" db="EMBL/GenBank/DDBJ databases">
        <title>Genomic analysis of Bacteroides faecium CBA7301.</title>
        <authorList>
            <person name="Kim J."/>
            <person name="Roh S.W."/>
        </authorList>
    </citation>
    <scope>NUCLEOTIDE SEQUENCE [LARGE SCALE GENOMIC DNA]</scope>
    <source>
        <strain evidence="1 2">CBA7301</strain>
    </source>
</reference>
<organism evidence="1 2">
    <name type="scientific">Bacteroides faecium</name>
    <dbReference type="NCBI Taxonomy" id="2715212"/>
    <lineage>
        <taxon>Bacteria</taxon>
        <taxon>Pseudomonadati</taxon>
        <taxon>Bacteroidota</taxon>
        <taxon>Bacteroidia</taxon>
        <taxon>Bacteroidales</taxon>
        <taxon>Bacteroidaceae</taxon>
        <taxon>Bacteroides</taxon>
    </lineage>
</organism>
<gene>
    <name evidence="1" type="ORF">BacF7301_06815</name>
</gene>
<dbReference type="Proteomes" id="UP000501780">
    <property type="component" value="Chromosome"/>
</dbReference>
<protein>
    <recommendedName>
        <fullName evidence="3">Lipoprotein</fullName>
    </recommendedName>
</protein>
<dbReference type="KEGG" id="bfc:BacF7301_06815"/>
<proteinExistence type="predicted"/>
<evidence type="ECO:0000313" key="1">
    <source>
        <dbReference type="EMBL" id="QIU93872.1"/>
    </source>
</evidence>
<dbReference type="PROSITE" id="PS51257">
    <property type="entry name" value="PROKAR_LIPOPROTEIN"/>
    <property type="match status" value="1"/>
</dbReference>
<dbReference type="EMBL" id="CP050831">
    <property type="protein sequence ID" value="QIU93872.1"/>
    <property type="molecule type" value="Genomic_DNA"/>
</dbReference>
<dbReference type="AlphaFoldDB" id="A0A6H0KKE5"/>
<evidence type="ECO:0008006" key="3">
    <source>
        <dbReference type="Google" id="ProtNLM"/>
    </source>
</evidence>
<keyword evidence="2" id="KW-1185">Reference proteome</keyword>
<sequence length="218" mass="24675">MNLNFKKKVLCFGAIIFIAGMSVVISSCSSDEDGSDNRTKNALMDSVAESDEFIDFVDMSEVLSKKTLSYTSTLSQEEFDELVYNLNNDDYMEEFVTKANIKNEISAITKAKEKLLNNTDFLNLNETERTKLFLETAKRNSSIMLKTRSEMTSNECDQRRAQDYSWARAQADIALIGCTCLWEIPIAACACYALAMANYANDIRLADRAYEDCMRSIH</sequence>